<dbReference type="PROSITE" id="PS50893">
    <property type="entry name" value="ABC_TRANSPORTER_2"/>
    <property type="match status" value="1"/>
</dbReference>
<evidence type="ECO:0000256" key="2">
    <source>
        <dbReference type="ARBA" id="ARBA00022840"/>
    </source>
</evidence>
<dbReference type="GO" id="GO:0005886">
    <property type="term" value="C:plasma membrane"/>
    <property type="evidence" value="ECO:0007669"/>
    <property type="project" value="TreeGrafter"/>
</dbReference>
<dbReference type="AlphaFoldDB" id="A0A1H2LJA8"/>
<reference evidence="5" key="1">
    <citation type="submission" date="2016-10" db="EMBL/GenBank/DDBJ databases">
        <authorList>
            <person name="Varghese N."/>
            <person name="Submissions S."/>
        </authorList>
    </citation>
    <scope>NUCLEOTIDE SEQUENCE [LARGE SCALE GENOMIC DNA]</scope>
    <source>
        <strain evidence="5">DSM 10002</strain>
    </source>
</reference>
<evidence type="ECO:0000256" key="1">
    <source>
        <dbReference type="ARBA" id="ARBA00022741"/>
    </source>
</evidence>
<dbReference type="GO" id="GO:0022857">
    <property type="term" value="F:transmembrane transporter activity"/>
    <property type="evidence" value="ECO:0007669"/>
    <property type="project" value="TreeGrafter"/>
</dbReference>
<dbReference type="InterPro" id="IPR015854">
    <property type="entry name" value="ABC_transpr_LolD-like"/>
</dbReference>
<dbReference type="SUPFAM" id="SSF52540">
    <property type="entry name" value="P-loop containing nucleoside triphosphate hydrolases"/>
    <property type="match status" value="1"/>
</dbReference>
<dbReference type="SMART" id="SM00382">
    <property type="entry name" value="AAA"/>
    <property type="match status" value="1"/>
</dbReference>
<dbReference type="InterPro" id="IPR017871">
    <property type="entry name" value="ABC_transporter-like_CS"/>
</dbReference>
<evidence type="ECO:0000259" key="3">
    <source>
        <dbReference type="PROSITE" id="PS50893"/>
    </source>
</evidence>
<dbReference type="PANTHER" id="PTHR24220">
    <property type="entry name" value="IMPORT ATP-BINDING PROTEIN"/>
    <property type="match status" value="1"/>
</dbReference>
<dbReference type="InterPro" id="IPR003439">
    <property type="entry name" value="ABC_transporter-like_ATP-bd"/>
</dbReference>
<name>A0A1H2LJA8_9ACTO</name>
<evidence type="ECO:0000313" key="4">
    <source>
        <dbReference type="EMBL" id="SDU80942.1"/>
    </source>
</evidence>
<keyword evidence="2 4" id="KW-0067">ATP-binding</keyword>
<dbReference type="GO" id="GO:0005524">
    <property type="term" value="F:ATP binding"/>
    <property type="evidence" value="ECO:0007669"/>
    <property type="project" value="UniProtKB-KW"/>
</dbReference>
<accession>A0A1H2LJA8</accession>
<feature type="domain" description="ABC transporter" evidence="3">
    <location>
        <begin position="3"/>
        <end position="209"/>
    </location>
</feature>
<gene>
    <name evidence="4" type="ORF">SAMN04489737_1362</name>
</gene>
<dbReference type="Proteomes" id="UP000214355">
    <property type="component" value="Chromosome I"/>
</dbReference>
<evidence type="ECO:0000313" key="5">
    <source>
        <dbReference type="Proteomes" id="UP000214355"/>
    </source>
</evidence>
<proteinExistence type="predicted"/>
<keyword evidence="1" id="KW-0547">Nucleotide-binding</keyword>
<dbReference type="EMBL" id="LT629804">
    <property type="protein sequence ID" value="SDU80942.1"/>
    <property type="molecule type" value="Genomic_DNA"/>
</dbReference>
<organism evidence="4 5">
    <name type="scientific">Arcanobacterium phocae</name>
    <dbReference type="NCBI Taxonomy" id="131112"/>
    <lineage>
        <taxon>Bacteria</taxon>
        <taxon>Bacillati</taxon>
        <taxon>Actinomycetota</taxon>
        <taxon>Actinomycetes</taxon>
        <taxon>Actinomycetales</taxon>
        <taxon>Actinomycetaceae</taxon>
        <taxon>Arcanobacterium</taxon>
    </lineage>
</organism>
<dbReference type="STRING" id="131112.SAMN04489737_1362"/>
<sequence>MKLKAENLEIRVEKRVLLSRINFEFCEGQLVGLIGPSGCGKTTLLNTLGLLIPAHCGSIFYDGSEATQWSRRQISAFWRNQASFVIQNAGIDDDESVLYNVTLKKSLFGGHQSERAGLEALEKVGLAERAHDKARVLSGGEQRRVAIARSIYRQSSVIFADEPTASLDEENRTLIESLLVHEAKRGTLVIISTHDMRLSQRCTSLVDLVNYQPV</sequence>
<dbReference type="GO" id="GO:0016887">
    <property type="term" value="F:ATP hydrolysis activity"/>
    <property type="evidence" value="ECO:0007669"/>
    <property type="project" value="InterPro"/>
</dbReference>
<dbReference type="Gene3D" id="3.40.50.300">
    <property type="entry name" value="P-loop containing nucleotide triphosphate hydrolases"/>
    <property type="match status" value="1"/>
</dbReference>
<dbReference type="InterPro" id="IPR003593">
    <property type="entry name" value="AAA+_ATPase"/>
</dbReference>
<dbReference type="RefSeq" id="WP_091281393.1">
    <property type="nucleotide sequence ID" value="NZ_LT629804.1"/>
</dbReference>
<protein>
    <submittedName>
        <fullName evidence="4">Putative ABC transport system ATP-binding protein</fullName>
    </submittedName>
</protein>
<dbReference type="Pfam" id="PF00005">
    <property type="entry name" value="ABC_tran"/>
    <property type="match status" value="1"/>
</dbReference>
<dbReference type="InterPro" id="IPR027417">
    <property type="entry name" value="P-loop_NTPase"/>
</dbReference>
<dbReference type="OrthoDB" id="9778572at2"/>
<dbReference type="PROSITE" id="PS00211">
    <property type="entry name" value="ABC_TRANSPORTER_1"/>
    <property type="match status" value="1"/>
</dbReference>
<dbReference type="GeneID" id="65345093"/>
<keyword evidence="5" id="KW-1185">Reference proteome</keyword>